<dbReference type="EMBL" id="CAMPGE010028969">
    <property type="protein sequence ID" value="CAI2386460.1"/>
    <property type="molecule type" value="Genomic_DNA"/>
</dbReference>
<dbReference type="PANTHER" id="PTHR31014">
    <property type="entry name" value="MITOCHONDRIAL TRANSLATION SYSTEM COMPONENT PET127-RELATED"/>
    <property type="match status" value="1"/>
</dbReference>
<evidence type="ECO:0000256" key="1">
    <source>
        <dbReference type="SAM" id="MobiDB-lite"/>
    </source>
</evidence>
<dbReference type="AlphaFoldDB" id="A0AAD1Y856"/>
<feature type="region of interest" description="Disordered" evidence="1">
    <location>
        <begin position="44"/>
        <end position="65"/>
    </location>
</feature>
<comment type="caution">
    <text evidence="2">The sequence shown here is derived from an EMBL/GenBank/DDBJ whole genome shotgun (WGS) entry which is preliminary data.</text>
</comment>
<evidence type="ECO:0008006" key="4">
    <source>
        <dbReference type="Google" id="ProtNLM"/>
    </source>
</evidence>
<dbReference type="Pfam" id="PF08634">
    <property type="entry name" value="Pet127"/>
    <property type="match status" value="1"/>
</dbReference>
<gene>
    <name evidence="2" type="ORF">ECRASSUSDP1_LOCUS28079</name>
</gene>
<dbReference type="InterPro" id="IPR013943">
    <property type="entry name" value="Pet127"/>
</dbReference>
<name>A0AAD1Y856_EUPCR</name>
<evidence type="ECO:0000313" key="2">
    <source>
        <dbReference type="EMBL" id="CAI2386460.1"/>
    </source>
</evidence>
<dbReference type="Proteomes" id="UP001295684">
    <property type="component" value="Unassembled WGS sequence"/>
</dbReference>
<accession>A0AAD1Y856</accession>
<evidence type="ECO:0000313" key="3">
    <source>
        <dbReference type="Proteomes" id="UP001295684"/>
    </source>
</evidence>
<organism evidence="2 3">
    <name type="scientific">Euplotes crassus</name>
    <dbReference type="NCBI Taxonomy" id="5936"/>
    <lineage>
        <taxon>Eukaryota</taxon>
        <taxon>Sar</taxon>
        <taxon>Alveolata</taxon>
        <taxon>Ciliophora</taxon>
        <taxon>Intramacronucleata</taxon>
        <taxon>Spirotrichea</taxon>
        <taxon>Hypotrichia</taxon>
        <taxon>Euplotida</taxon>
        <taxon>Euplotidae</taxon>
        <taxon>Moneuplotes</taxon>
    </lineage>
</organism>
<keyword evidence="3" id="KW-1185">Reference proteome</keyword>
<dbReference type="GO" id="GO:0000964">
    <property type="term" value="P:mitochondrial RNA 5'-end processing"/>
    <property type="evidence" value="ECO:0007669"/>
    <property type="project" value="TreeGrafter"/>
</dbReference>
<dbReference type="PANTHER" id="PTHR31014:SF0">
    <property type="entry name" value="MITOCHONDRIAL TRANSLATION SYSTEM COMPONENT PET127-RELATED"/>
    <property type="match status" value="1"/>
</dbReference>
<sequence length="633" mass="73777">MFLKEGRHSMSSLLNHRAKLSQNTQALKYFSSNQVKEQDVFKKPLPFKEESAGTSEPNPLRGRTFNKLTDGVHVRSSFNYDSFPMKLYNRGPDISEDINHLINSSSNEVFNINNKDKYALPQDNNHFHNLKDLQWDNANYSVAKDLDFYQHKLKRIENKYQSKDIIPQLANNLEKVMDYKGIFPVESVNEINQGRLGDYFLRLPQYSQIDESCIPPYYPPSQDKQLLKIAEEHGSRFVMSTSTITSVLAHMYFMISNFKSPHFANLSYAYDKEPLKFMISQRKPNSIFLKMIDPEKKIYAIDSDSGFSEPSNMVLLKMGKYMEKMLQYDAEEFRSMTGLKPGTTPQEDNEQDYFKYSLYNNILLRSQIDCRRVEADGSERVFEIKTRAAAVLRYDIENYVDYLGYQIIKKIGKHSSFEREYYDLIRGGFLRYIMQCKIGGMDGAFIAYHNTQKVFGFEYITLKEMEERIFGCEEYSNLIFQAGLKLIENVLDHILSEVGEDPNQVLKLGFYSNESKNSLDIFCEIMDDDKVLKDRTKSIFTENIEEPIDYYESLGIKPRVIKFTVGVYPIINGIPIHYSPILYEKGDTLDIKYTIDNYGVVQFNEYMTFLSEAYKSQKINIDNEYAGTWRFGF</sequence>
<reference evidence="2" key="1">
    <citation type="submission" date="2023-07" db="EMBL/GenBank/DDBJ databases">
        <authorList>
            <consortium name="AG Swart"/>
            <person name="Singh M."/>
            <person name="Singh A."/>
            <person name="Seah K."/>
            <person name="Emmerich C."/>
        </authorList>
    </citation>
    <scope>NUCLEOTIDE SEQUENCE</scope>
    <source>
        <strain evidence="2">DP1</strain>
    </source>
</reference>
<protein>
    <recommendedName>
        <fullName evidence="4">Pet127-domain-containing protein</fullName>
    </recommendedName>
</protein>
<dbReference type="GO" id="GO:0005740">
    <property type="term" value="C:mitochondrial envelope"/>
    <property type="evidence" value="ECO:0007669"/>
    <property type="project" value="TreeGrafter"/>
</dbReference>
<proteinExistence type="predicted"/>